<dbReference type="InterPro" id="IPR021109">
    <property type="entry name" value="Peptidase_aspartic_dom_sf"/>
</dbReference>
<dbReference type="PaxDb" id="3635-A0A1U8PJR7"/>
<dbReference type="RefSeq" id="XP_016751437.1">
    <property type="nucleotide sequence ID" value="XM_016895948.1"/>
</dbReference>
<dbReference type="InterPro" id="IPR000477">
    <property type="entry name" value="RT_dom"/>
</dbReference>
<feature type="compositionally biased region" description="Polar residues" evidence="1">
    <location>
        <begin position="39"/>
        <end position="61"/>
    </location>
</feature>
<dbReference type="STRING" id="3635.A0A1U8PJR7"/>
<feature type="domain" description="Retrotransposon gag" evidence="3">
    <location>
        <begin position="67"/>
        <end position="139"/>
    </location>
</feature>
<name>A0A1U8PJR7_GOSHI</name>
<dbReference type="Gene3D" id="2.40.70.10">
    <property type="entry name" value="Acid Proteases"/>
    <property type="match status" value="1"/>
</dbReference>
<reference evidence="5" key="2">
    <citation type="submission" date="2025-08" db="UniProtKB">
        <authorList>
            <consortium name="RefSeq"/>
        </authorList>
    </citation>
    <scope>IDENTIFICATION</scope>
</reference>
<evidence type="ECO:0000259" key="3">
    <source>
        <dbReference type="Pfam" id="PF03732"/>
    </source>
</evidence>
<accession>A0A1U8PJR7</accession>
<dbReference type="Gene3D" id="3.30.70.270">
    <property type="match status" value="1"/>
</dbReference>
<feature type="domain" description="Reverse transcriptase" evidence="2">
    <location>
        <begin position="404"/>
        <end position="499"/>
    </location>
</feature>
<dbReference type="Pfam" id="PF00078">
    <property type="entry name" value="RVT_1"/>
    <property type="match status" value="1"/>
</dbReference>
<evidence type="ECO:0000259" key="2">
    <source>
        <dbReference type="Pfam" id="PF00078"/>
    </source>
</evidence>
<dbReference type="SUPFAM" id="SSF56672">
    <property type="entry name" value="DNA/RNA polymerases"/>
    <property type="match status" value="1"/>
</dbReference>
<feature type="region of interest" description="Disordered" evidence="1">
    <location>
        <begin position="198"/>
        <end position="237"/>
    </location>
</feature>
<dbReference type="Proteomes" id="UP000818029">
    <property type="component" value="Chromosome A11"/>
</dbReference>
<feature type="region of interest" description="Disordered" evidence="1">
    <location>
        <begin position="1"/>
        <end position="61"/>
    </location>
</feature>
<dbReference type="GeneID" id="107959795"/>
<dbReference type="InterPro" id="IPR043502">
    <property type="entry name" value="DNA/RNA_pol_sf"/>
</dbReference>
<dbReference type="Gene3D" id="3.10.10.10">
    <property type="entry name" value="HIV Type 1 Reverse Transcriptase, subunit A, domain 1"/>
    <property type="match status" value="1"/>
</dbReference>
<sequence>MSTRGIRRQGTRGRRRGRKGAQVESLSSGSMPNLDMSETPVSPTTENQLQNDSSPMELSSSGKLKGAVSLLRDEAYQWWLTIKEGTLPKCLTWESFKIAFQEKYVGISYMDVCRKEFLNLTQGDRAVAKNEDNLRVLIALKKERDFFTLAEKAKIVKQKPKKKARSDGLIRAGPPVAVTGLQQYVDCGRRHQGECYRRTGLQRLAQQPPRDRGQARGGNNMGHRQRSPDRGAGQTEAKQPTLVYVARLSVESTFSKVMVLSSLGQFVLVSKLYRDIPLEVQGTIFLTDLMELTFGKFYLILGMDWLVKHRISLDCMTKRVVLRNEEDNEVVVIGEHRDYLSNVISALMEEKLVRKRSEAYLAYVSVSISRDFTIKDIRTVRDFPNVFPEELLGLLPNWEWSLGLSFSLIDLRSRYNQLRVKEADMHKTIFRTRYGHYEFLVMLFGLTNALATFMDLMNRVFQPYLDLFVLVFINDILVYSRTEDEYDEHLRVVLQTLREKAALC</sequence>
<dbReference type="InterPro" id="IPR053134">
    <property type="entry name" value="RNA-dir_DNA_polymerase"/>
</dbReference>
<evidence type="ECO:0000313" key="5">
    <source>
        <dbReference type="RefSeq" id="XP_016751437.1"/>
    </source>
</evidence>
<evidence type="ECO:0000313" key="4">
    <source>
        <dbReference type="Proteomes" id="UP000818029"/>
    </source>
</evidence>
<protein>
    <recommendedName>
        <fullName evidence="6">RNA-directed DNA polymerase homolog</fullName>
    </recommendedName>
</protein>
<dbReference type="InterPro" id="IPR043128">
    <property type="entry name" value="Rev_trsase/Diguanyl_cyclase"/>
</dbReference>
<dbReference type="Pfam" id="PF03732">
    <property type="entry name" value="Retrotrans_gag"/>
    <property type="match status" value="1"/>
</dbReference>
<keyword evidence="4" id="KW-1185">Reference proteome</keyword>
<dbReference type="PANTHER" id="PTHR24559">
    <property type="entry name" value="TRANSPOSON TY3-I GAG-POL POLYPROTEIN"/>
    <property type="match status" value="1"/>
</dbReference>
<evidence type="ECO:0008006" key="6">
    <source>
        <dbReference type="Google" id="ProtNLM"/>
    </source>
</evidence>
<gene>
    <name evidence="5" type="primary">LOC107959795</name>
</gene>
<dbReference type="Pfam" id="PF08284">
    <property type="entry name" value="RVP_2"/>
    <property type="match status" value="1"/>
</dbReference>
<feature type="compositionally biased region" description="Basic residues" evidence="1">
    <location>
        <begin position="1"/>
        <end position="19"/>
    </location>
</feature>
<dbReference type="PANTHER" id="PTHR24559:SF445">
    <property type="entry name" value="RNA-DIRECTED DNA POLYMERASE HOMOLOG"/>
    <property type="match status" value="1"/>
</dbReference>
<proteinExistence type="predicted"/>
<dbReference type="KEGG" id="ghi:107959795"/>
<dbReference type="AlphaFoldDB" id="A0A1U8PJR7"/>
<reference evidence="4" key="1">
    <citation type="journal article" date="2020" name="Nat. Genet.">
        <title>Genomic diversifications of five Gossypium allopolyploid species and their impact on cotton improvement.</title>
        <authorList>
            <person name="Chen Z.J."/>
            <person name="Sreedasyam A."/>
            <person name="Ando A."/>
            <person name="Song Q."/>
            <person name="De Santiago L.M."/>
            <person name="Hulse-Kemp A.M."/>
            <person name="Ding M."/>
            <person name="Ye W."/>
            <person name="Kirkbride R.C."/>
            <person name="Jenkins J."/>
            <person name="Plott C."/>
            <person name="Lovell J."/>
            <person name="Lin Y.M."/>
            <person name="Vaughn R."/>
            <person name="Liu B."/>
            <person name="Simpson S."/>
            <person name="Scheffler B.E."/>
            <person name="Wen L."/>
            <person name="Saski C.A."/>
            <person name="Grover C.E."/>
            <person name="Hu G."/>
            <person name="Conover J.L."/>
            <person name="Carlson J.W."/>
            <person name="Shu S."/>
            <person name="Boston L.B."/>
            <person name="Williams M."/>
            <person name="Peterson D.G."/>
            <person name="McGee K."/>
            <person name="Jones D.C."/>
            <person name="Wendel J.F."/>
            <person name="Stelly D.M."/>
            <person name="Grimwood J."/>
            <person name="Schmutz J."/>
        </authorList>
    </citation>
    <scope>NUCLEOTIDE SEQUENCE [LARGE SCALE GENOMIC DNA]</scope>
    <source>
        <strain evidence="4">cv. TM-1</strain>
    </source>
</reference>
<dbReference type="InterPro" id="IPR005162">
    <property type="entry name" value="Retrotrans_gag_dom"/>
</dbReference>
<evidence type="ECO:0000256" key="1">
    <source>
        <dbReference type="SAM" id="MobiDB-lite"/>
    </source>
</evidence>
<organism evidence="4 5">
    <name type="scientific">Gossypium hirsutum</name>
    <name type="common">Upland cotton</name>
    <name type="synonym">Gossypium mexicanum</name>
    <dbReference type="NCBI Taxonomy" id="3635"/>
    <lineage>
        <taxon>Eukaryota</taxon>
        <taxon>Viridiplantae</taxon>
        <taxon>Streptophyta</taxon>
        <taxon>Embryophyta</taxon>
        <taxon>Tracheophyta</taxon>
        <taxon>Spermatophyta</taxon>
        <taxon>Magnoliopsida</taxon>
        <taxon>eudicotyledons</taxon>
        <taxon>Gunneridae</taxon>
        <taxon>Pentapetalae</taxon>
        <taxon>rosids</taxon>
        <taxon>malvids</taxon>
        <taxon>Malvales</taxon>
        <taxon>Malvaceae</taxon>
        <taxon>Malvoideae</taxon>
        <taxon>Gossypium</taxon>
    </lineage>
</organism>
<dbReference type="CDD" id="cd01647">
    <property type="entry name" value="RT_LTR"/>
    <property type="match status" value="1"/>
</dbReference>